<dbReference type="Proteomes" id="UP001153712">
    <property type="component" value="Chromosome 1"/>
</dbReference>
<feature type="compositionally biased region" description="Basic and acidic residues" evidence="1">
    <location>
        <begin position="14"/>
        <end position="30"/>
    </location>
</feature>
<evidence type="ECO:0000256" key="1">
    <source>
        <dbReference type="SAM" id="MobiDB-lite"/>
    </source>
</evidence>
<dbReference type="EMBL" id="OU900094">
    <property type="protein sequence ID" value="CAG9854464.1"/>
    <property type="molecule type" value="Genomic_DNA"/>
</dbReference>
<evidence type="ECO:0000313" key="2">
    <source>
        <dbReference type="EMBL" id="CAG9854464.1"/>
    </source>
</evidence>
<organism evidence="2 3">
    <name type="scientific">Phyllotreta striolata</name>
    <name type="common">Striped flea beetle</name>
    <name type="synonym">Crioceris striolata</name>
    <dbReference type="NCBI Taxonomy" id="444603"/>
    <lineage>
        <taxon>Eukaryota</taxon>
        <taxon>Metazoa</taxon>
        <taxon>Ecdysozoa</taxon>
        <taxon>Arthropoda</taxon>
        <taxon>Hexapoda</taxon>
        <taxon>Insecta</taxon>
        <taxon>Pterygota</taxon>
        <taxon>Neoptera</taxon>
        <taxon>Endopterygota</taxon>
        <taxon>Coleoptera</taxon>
        <taxon>Polyphaga</taxon>
        <taxon>Cucujiformia</taxon>
        <taxon>Chrysomeloidea</taxon>
        <taxon>Chrysomelidae</taxon>
        <taxon>Galerucinae</taxon>
        <taxon>Alticini</taxon>
        <taxon>Phyllotreta</taxon>
    </lineage>
</organism>
<dbReference type="AlphaFoldDB" id="A0A9N9TE33"/>
<gene>
    <name evidence="2" type="ORF">PHYEVI_LOCUS926</name>
</gene>
<feature type="compositionally biased region" description="Basic and acidic residues" evidence="1">
    <location>
        <begin position="48"/>
        <end position="60"/>
    </location>
</feature>
<protein>
    <submittedName>
        <fullName evidence="2">Uncharacterized protein</fullName>
    </submittedName>
</protein>
<reference evidence="2" key="1">
    <citation type="submission" date="2022-01" db="EMBL/GenBank/DDBJ databases">
        <authorList>
            <person name="King R."/>
        </authorList>
    </citation>
    <scope>NUCLEOTIDE SEQUENCE</scope>
</reference>
<feature type="region of interest" description="Disordered" evidence="1">
    <location>
        <begin position="1"/>
        <end position="102"/>
    </location>
</feature>
<accession>A0A9N9TE33</accession>
<feature type="compositionally biased region" description="Acidic residues" evidence="1">
    <location>
        <begin position="80"/>
        <end position="102"/>
    </location>
</feature>
<name>A0A9N9TE33_PHYSR</name>
<evidence type="ECO:0000313" key="3">
    <source>
        <dbReference type="Proteomes" id="UP001153712"/>
    </source>
</evidence>
<proteinExistence type="predicted"/>
<keyword evidence="3" id="KW-1185">Reference proteome</keyword>
<sequence>MSDEEVQTKKGRKTATEAAKRTKKDAKAEADEAPPVKRGRGRPKGTSKKAEKPEKTEKKAPKAKANGVGRRGRKKKEEKEESAEEENGDQSSPNEDEEEDDE</sequence>
<feature type="compositionally biased region" description="Basic residues" evidence="1">
    <location>
        <begin position="37"/>
        <end position="47"/>
    </location>
</feature>